<evidence type="ECO:0000313" key="3">
    <source>
        <dbReference type="Proteomes" id="UP000292082"/>
    </source>
</evidence>
<evidence type="ECO:0000256" key="1">
    <source>
        <dbReference type="SAM" id="MobiDB-lite"/>
    </source>
</evidence>
<organism evidence="2 3">
    <name type="scientific">Dichomitus squalens</name>
    <dbReference type="NCBI Taxonomy" id="114155"/>
    <lineage>
        <taxon>Eukaryota</taxon>
        <taxon>Fungi</taxon>
        <taxon>Dikarya</taxon>
        <taxon>Basidiomycota</taxon>
        <taxon>Agaricomycotina</taxon>
        <taxon>Agaricomycetes</taxon>
        <taxon>Polyporales</taxon>
        <taxon>Polyporaceae</taxon>
        <taxon>Dichomitus</taxon>
    </lineage>
</organism>
<protein>
    <submittedName>
        <fullName evidence="2">Uncharacterized protein</fullName>
    </submittedName>
</protein>
<name>A0A4Q9PWU0_9APHY</name>
<proteinExistence type="predicted"/>
<feature type="region of interest" description="Disordered" evidence="1">
    <location>
        <begin position="43"/>
        <end position="66"/>
    </location>
</feature>
<sequence>QIAILNVLPTGENRRTQVFTPFRVKTGARPALWTSPLTRLRHEHMRTQDSKSEMMPTRPPARAARS</sequence>
<accession>A0A4Q9PWU0</accession>
<dbReference type="AlphaFoldDB" id="A0A4Q9PWU0"/>
<gene>
    <name evidence="2" type="ORF">BD310DRAFT_925405</name>
</gene>
<dbReference type="EMBL" id="ML145116">
    <property type="protein sequence ID" value="TBU59172.1"/>
    <property type="molecule type" value="Genomic_DNA"/>
</dbReference>
<keyword evidence="3" id="KW-1185">Reference proteome</keyword>
<evidence type="ECO:0000313" key="2">
    <source>
        <dbReference type="EMBL" id="TBU59172.1"/>
    </source>
</evidence>
<feature type="non-terminal residue" evidence="2">
    <location>
        <position position="1"/>
    </location>
</feature>
<dbReference type="Proteomes" id="UP000292082">
    <property type="component" value="Unassembled WGS sequence"/>
</dbReference>
<reference evidence="2 3" key="1">
    <citation type="submission" date="2019-01" db="EMBL/GenBank/DDBJ databases">
        <title>Draft genome sequences of three monokaryotic isolates of the white-rot basidiomycete fungus Dichomitus squalens.</title>
        <authorList>
            <consortium name="DOE Joint Genome Institute"/>
            <person name="Lopez S.C."/>
            <person name="Andreopoulos B."/>
            <person name="Pangilinan J."/>
            <person name="Lipzen A."/>
            <person name="Riley R."/>
            <person name="Ahrendt S."/>
            <person name="Ng V."/>
            <person name="Barry K."/>
            <person name="Daum C."/>
            <person name="Grigoriev I.V."/>
            <person name="Hilden K.S."/>
            <person name="Makela M.R."/>
            <person name="de Vries R.P."/>
        </authorList>
    </citation>
    <scope>NUCLEOTIDE SEQUENCE [LARGE SCALE GENOMIC DNA]</scope>
    <source>
        <strain evidence="2 3">CBS 464.89</strain>
    </source>
</reference>